<comment type="caution">
    <text evidence="1">The sequence shown here is derived from an EMBL/GenBank/DDBJ whole genome shotgun (WGS) entry which is preliminary data.</text>
</comment>
<reference evidence="1" key="1">
    <citation type="submission" date="2021-06" db="EMBL/GenBank/DDBJ databases">
        <authorList>
            <person name="Kallberg Y."/>
            <person name="Tangrot J."/>
            <person name="Rosling A."/>
        </authorList>
    </citation>
    <scope>NUCLEOTIDE SEQUENCE</scope>
    <source>
        <strain evidence="1">MA461A</strain>
    </source>
</reference>
<accession>A0ACA9RE57</accession>
<evidence type="ECO:0000313" key="2">
    <source>
        <dbReference type="Proteomes" id="UP000789920"/>
    </source>
</evidence>
<feature type="non-terminal residue" evidence="1">
    <location>
        <position position="1"/>
    </location>
</feature>
<gene>
    <name evidence="1" type="ORF">RPERSI_LOCUS18851</name>
</gene>
<keyword evidence="2" id="KW-1185">Reference proteome</keyword>
<protein>
    <submittedName>
        <fullName evidence="1">25424_t:CDS:1</fullName>
    </submittedName>
</protein>
<organism evidence="1 2">
    <name type="scientific">Racocetra persica</name>
    <dbReference type="NCBI Taxonomy" id="160502"/>
    <lineage>
        <taxon>Eukaryota</taxon>
        <taxon>Fungi</taxon>
        <taxon>Fungi incertae sedis</taxon>
        <taxon>Mucoromycota</taxon>
        <taxon>Glomeromycotina</taxon>
        <taxon>Glomeromycetes</taxon>
        <taxon>Diversisporales</taxon>
        <taxon>Gigasporaceae</taxon>
        <taxon>Racocetra</taxon>
    </lineage>
</organism>
<evidence type="ECO:0000313" key="1">
    <source>
        <dbReference type="EMBL" id="CAG8789228.1"/>
    </source>
</evidence>
<sequence length="107" mass="12647">KEEFNTRISSTQQIESINAIVYKYVNLHLTLREFFNGIQKLLASELQKAKYRDYLESLPYNINAVDTISCIEDYSDRRQVALRSLIKRIDPNNIIRIWEVQYMGTNT</sequence>
<name>A0ACA9RE57_9GLOM</name>
<proteinExistence type="predicted"/>
<dbReference type="EMBL" id="CAJVQC010050565">
    <property type="protein sequence ID" value="CAG8789228.1"/>
    <property type="molecule type" value="Genomic_DNA"/>
</dbReference>
<dbReference type="Proteomes" id="UP000789920">
    <property type="component" value="Unassembled WGS sequence"/>
</dbReference>
<feature type="non-terminal residue" evidence="1">
    <location>
        <position position="107"/>
    </location>
</feature>